<dbReference type="InterPro" id="IPR001789">
    <property type="entry name" value="Sig_transdc_resp-reg_receiver"/>
</dbReference>
<protein>
    <submittedName>
        <fullName evidence="4">LytTR family DNA-binding domain-containing protein</fullName>
    </submittedName>
</protein>
<dbReference type="PROSITE" id="PS50930">
    <property type="entry name" value="HTH_LYTTR"/>
    <property type="match status" value="1"/>
</dbReference>
<dbReference type="InterPro" id="IPR046947">
    <property type="entry name" value="LytR-like"/>
</dbReference>
<proteinExistence type="predicted"/>
<evidence type="ECO:0000259" key="3">
    <source>
        <dbReference type="PROSITE" id="PS50930"/>
    </source>
</evidence>
<name>A0AAJ5WA87_9SPHI</name>
<dbReference type="PROSITE" id="PS50110">
    <property type="entry name" value="RESPONSE_REGULATORY"/>
    <property type="match status" value="1"/>
</dbReference>
<gene>
    <name evidence="4" type="ORF">P0Y49_07020</name>
</gene>
<reference evidence="4" key="1">
    <citation type="submission" date="2023-03" db="EMBL/GenBank/DDBJ databases">
        <title>Andean soil-derived lignocellulolytic bacterial consortium as a source of novel taxa and putative plastic-active enzymes.</title>
        <authorList>
            <person name="Diaz-Garcia L."/>
            <person name="Chuvochina M."/>
            <person name="Feuerriegel G."/>
            <person name="Bunk B."/>
            <person name="Sproer C."/>
            <person name="Streit W.R."/>
            <person name="Rodriguez L.M."/>
            <person name="Overmann J."/>
            <person name="Jimenez D.J."/>
        </authorList>
    </citation>
    <scope>NUCLEOTIDE SEQUENCE</scope>
    <source>
        <strain evidence="4">MAG 3858</strain>
    </source>
</reference>
<dbReference type="GO" id="GO:0000156">
    <property type="term" value="F:phosphorelay response regulator activity"/>
    <property type="evidence" value="ECO:0007669"/>
    <property type="project" value="InterPro"/>
</dbReference>
<dbReference type="InterPro" id="IPR011006">
    <property type="entry name" value="CheY-like_superfamily"/>
</dbReference>
<dbReference type="PANTHER" id="PTHR37299:SF1">
    <property type="entry name" value="STAGE 0 SPORULATION PROTEIN A HOMOLOG"/>
    <property type="match status" value="1"/>
</dbReference>
<sequence>MNKIKCLIVDDEPLAQDVLKKYIGQLDSLCLEGTCNNAIEALTVLQQQKIDLLFLDIQMPKLSGIDFLKTLSQCPKVILTTAYRDYAPEAFELSVMDYLLKPIPFERFLTSINKYHALHKRSEALPAFVLPLLPATTDPFIYLKADKKMVKVLLKDIIYIESLKDYVRVKTPEKEVITYQKISYLEEKLPDESFIRIHRSFIISIDKIKSFNSTSIEVAGKELPIGRLYKDQVMKTLGLHP</sequence>
<dbReference type="Pfam" id="PF04397">
    <property type="entry name" value="LytTR"/>
    <property type="match status" value="1"/>
</dbReference>
<dbReference type="Pfam" id="PF00072">
    <property type="entry name" value="Response_reg"/>
    <property type="match status" value="1"/>
</dbReference>
<dbReference type="SMART" id="SM00448">
    <property type="entry name" value="REC"/>
    <property type="match status" value="1"/>
</dbReference>
<feature type="domain" description="Response regulatory" evidence="2">
    <location>
        <begin position="5"/>
        <end position="116"/>
    </location>
</feature>
<dbReference type="AlphaFoldDB" id="A0AAJ5WA87"/>
<dbReference type="EMBL" id="CP119313">
    <property type="protein sequence ID" value="WEK20886.1"/>
    <property type="molecule type" value="Genomic_DNA"/>
</dbReference>
<dbReference type="InterPro" id="IPR007492">
    <property type="entry name" value="LytTR_DNA-bd_dom"/>
</dbReference>
<evidence type="ECO:0000313" key="5">
    <source>
        <dbReference type="Proteomes" id="UP001214530"/>
    </source>
</evidence>
<dbReference type="SUPFAM" id="SSF52172">
    <property type="entry name" value="CheY-like"/>
    <property type="match status" value="1"/>
</dbReference>
<dbReference type="GO" id="GO:0003677">
    <property type="term" value="F:DNA binding"/>
    <property type="evidence" value="ECO:0007669"/>
    <property type="project" value="UniProtKB-KW"/>
</dbReference>
<evidence type="ECO:0000313" key="4">
    <source>
        <dbReference type="EMBL" id="WEK20886.1"/>
    </source>
</evidence>
<keyword evidence="1" id="KW-0597">Phosphoprotein</keyword>
<dbReference type="SMART" id="SM00850">
    <property type="entry name" value="LytTR"/>
    <property type="match status" value="1"/>
</dbReference>
<accession>A0AAJ5WA87</accession>
<dbReference type="Proteomes" id="UP001214530">
    <property type="component" value="Chromosome"/>
</dbReference>
<feature type="modified residue" description="4-aspartylphosphate" evidence="1">
    <location>
        <position position="56"/>
    </location>
</feature>
<evidence type="ECO:0000259" key="2">
    <source>
        <dbReference type="PROSITE" id="PS50110"/>
    </source>
</evidence>
<keyword evidence="4" id="KW-0238">DNA-binding</keyword>
<dbReference type="Gene3D" id="2.40.50.1020">
    <property type="entry name" value="LytTr DNA-binding domain"/>
    <property type="match status" value="1"/>
</dbReference>
<evidence type="ECO:0000256" key="1">
    <source>
        <dbReference type="PROSITE-ProRule" id="PRU00169"/>
    </source>
</evidence>
<organism evidence="4 5">
    <name type="scientific">Candidatus Pedobacter colombiensis</name>
    <dbReference type="NCBI Taxonomy" id="3121371"/>
    <lineage>
        <taxon>Bacteria</taxon>
        <taxon>Pseudomonadati</taxon>
        <taxon>Bacteroidota</taxon>
        <taxon>Sphingobacteriia</taxon>
        <taxon>Sphingobacteriales</taxon>
        <taxon>Sphingobacteriaceae</taxon>
        <taxon>Pedobacter</taxon>
    </lineage>
</organism>
<dbReference type="Gene3D" id="3.40.50.2300">
    <property type="match status" value="1"/>
</dbReference>
<dbReference type="PANTHER" id="PTHR37299">
    <property type="entry name" value="TRANSCRIPTIONAL REGULATOR-RELATED"/>
    <property type="match status" value="1"/>
</dbReference>
<feature type="domain" description="HTH LytTR-type" evidence="3">
    <location>
        <begin position="141"/>
        <end position="239"/>
    </location>
</feature>